<dbReference type="Gramene" id="ONK72531">
    <property type="protein sequence ID" value="ONK72531"/>
    <property type="gene ID" value="A4U43_C04F20380"/>
</dbReference>
<dbReference type="GO" id="GO:0004620">
    <property type="term" value="F:phospholipase activity"/>
    <property type="evidence" value="ECO:0007669"/>
    <property type="project" value="TreeGrafter"/>
</dbReference>
<gene>
    <name evidence="1" type="ORF">A4U43_C04F20380</name>
</gene>
<name>A0A5P1F795_ASPOF</name>
<reference evidence="2" key="1">
    <citation type="journal article" date="2017" name="Nat. Commun.">
        <title>The asparagus genome sheds light on the origin and evolution of a young Y chromosome.</title>
        <authorList>
            <person name="Harkess A."/>
            <person name="Zhou J."/>
            <person name="Xu C."/>
            <person name="Bowers J.E."/>
            <person name="Van der Hulst R."/>
            <person name="Ayyampalayam S."/>
            <person name="Mercati F."/>
            <person name="Riccardi P."/>
            <person name="McKain M.R."/>
            <person name="Kakrana A."/>
            <person name="Tang H."/>
            <person name="Ray J."/>
            <person name="Groenendijk J."/>
            <person name="Arikit S."/>
            <person name="Mathioni S.M."/>
            <person name="Nakano M."/>
            <person name="Shan H."/>
            <person name="Telgmann-Rauber A."/>
            <person name="Kanno A."/>
            <person name="Yue Z."/>
            <person name="Chen H."/>
            <person name="Li W."/>
            <person name="Chen Y."/>
            <person name="Xu X."/>
            <person name="Zhang Y."/>
            <person name="Luo S."/>
            <person name="Chen H."/>
            <person name="Gao J."/>
            <person name="Mao Z."/>
            <person name="Pires J.C."/>
            <person name="Luo M."/>
            <person name="Kudrna D."/>
            <person name="Wing R.A."/>
            <person name="Meyers B.C."/>
            <person name="Yi K."/>
            <person name="Kong H."/>
            <person name="Lavrijsen P."/>
            <person name="Sunseri F."/>
            <person name="Falavigna A."/>
            <person name="Ye Y."/>
            <person name="Leebens-Mack J.H."/>
            <person name="Chen G."/>
        </authorList>
    </citation>
    <scope>NUCLEOTIDE SEQUENCE [LARGE SCALE GENOMIC DNA]</scope>
    <source>
        <strain evidence="2">cv. DH0086</strain>
    </source>
</reference>
<accession>A0A5P1F795</accession>
<dbReference type="PANTHER" id="PTHR32176:SF120">
    <property type="entry name" value="PATATIN"/>
    <property type="match status" value="1"/>
</dbReference>
<organism evidence="1 2">
    <name type="scientific">Asparagus officinalis</name>
    <name type="common">Garden asparagus</name>
    <dbReference type="NCBI Taxonomy" id="4686"/>
    <lineage>
        <taxon>Eukaryota</taxon>
        <taxon>Viridiplantae</taxon>
        <taxon>Streptophyta</taxon>
        <taxon>Embryophyta</taxon>
        <taxon>Tracheophyta</taxon>
        <taxon>Spermatophyta</taxon>
        <taxon>Magnoliopsida</taxon>
        <taxon>Liliopsida</taxon>
        <taxon>Asparagales</taxon>
        <taxon>Asparagaceae</taxon>
        <taxon>Asparagoideae</taxon>
        <taxon>Asparagus</taxon>
    </lineage>
</organism>
<proteinExistence type="predicted"/>
<evidence type="ECO:0000313" key="1">
    <source>
        <dbReference type="EMBL" id="ONK72531.1"/>
    </source>
</evidence>
<dbReference type="PANTHER" id="PTHR32176">
    <property type="entry name" value="XYLOSE ISOMERASE"/>
    <property type="match status" value="1"/>
</dbReference>
<evidence type="ECO:0000313" key="2">
    <source>
        <dbReference type="Proteomes" id="UP000243459"/>
    </source>
</evidence>
<dbReference type="AlphaFoldDB" id="A0A5P1F795"/>
<dbReference type="EMBL" id="CM007384">
    <property type="protein sequence ID" value="ONK72531.1"/>
    <property type="molecule type" value="Genomic_DNA"/>
</dbReference>
<dbReference type="GO" id="GO:0047372">
    <property type="term" value="F:monoacylglycerol lipase activity"/>
    <property type="evidence" value="ECO:0007669"/>
    <property type="project" value="TreeGrafter"/>
</dbReference>
<dbReference type="Gene3D" id="3.40.1090.10">
    <property type="entry name" value="Cytosolic phospholipase A2 catalytic domain"/>
    <property type="match status" value="1"/>
</dbReference>
<keyword evidence="2" id="KW-1185">Reference proteome</keyword>
<dbReference type="Proteomes" id="UP000243459">
    <property type="component" value="Chromosome 4"/>
</dbReference>
<protein>
    <submittedName>
        <fullName evidence="1">Uncharacterized protein</fullName>
    </submittedName>
</protein>
<sequence>MFAMIQDNTLTGSASSIDVSTEENLQNLVQIGKDLLKKPVSRLNLETGRYEVQIGKDLLKKPVSRLNLETGRYEPVDGEGTNEEALARFAECTGSK</sequence>